<keyword evidence="2" id="KW-1133">Transmembrane helix</keyword>
<evidence type="ECO:0008006" key="7">
    <source>
        <dbReference type="Google" id="ProtNLM"/>
    </source>
</evidence>
<organism evidence="3 6">
    <name type="scientific">Streptomyces radicis</name>
    <dbReference type="NCBI Taxonomy" id="1750517"/>
    <lineage>
        <taxon>Bacteria</taxon>
        <taxon>Bacillati</taxon>
        <taxon>Actinomycetota</taxon>
        <taxon>Actinomycetes</taxon>
        <taxon>Kitasatosporales</taxon>
        <taxon>Streptomycetaceae</taxon>
        <taxon>Streptomyces</taxon>
    </lineage>
</organism>
<dbReference type="EMBL" id="RBDY01000006">
    <property type="protein sequence ID" value="RKN24372.1"/>
    <property type="molecule type" value="Genomic_DNA"/>
</dbReference>
<dbReference type="Proteomes" id="UP000268652">
    <property type="component" value="Unassembled WGS sequence"/>
</dbReference>
<dbReference type="OrthoDB" id="5189092at2"/>
<keyword evidence="2" id="KW-0812">Transmembrane</keyword>
<gene>
    <name evidence="4" type="ORF">D7318_10785</name>
    <name evidence="3" type="ORF">D7319_09605</name>
</gene>
<evidence type="ECO:0000256" key="2">
    <source>
        <dbReference type="SAM" id="Phobius"/>
    </source>
</evidence>
<dbReference type="AlphaFoldDB" id="A0A3A9W9R3"/>
<evidence type="ECO:0000313" key="3">
    <source>
        <dbReference type="EMBL" id="RKN10031.1"/>
    </source>
</evidence>
<name>A0A3A9W9R3_9ACTN</name>
<dbReference type="RefSeq" id="WP_120696713.1">
    <property type="nucleotide sequence ID" value="NZ_RBDX01000006.1"/>
</dbReference>
<reference evidence="5 6" key="1">
    <citation type="submission" date="2018-09" db="EMBL/GenBank/DDBJ databases">
        <title>Streptomyces sp. nov. DS1-2, an endophytic actinomycete isolated from roots of Dendrobium scabrilingue.</title>
        <authorList>
            <person name="Kuncharoen N."/>
            <person name="Kudo T."/>
            <person name="Ohkuma M."/>
            <person name="Yuki M."/>
            <person name="Tanasupawat S."/>
        </authorList>
    </citation>
    <scope>NUCLEOTIDE SEQUENCE [LARGE SCALE GENOMIC DNA]</scope>
    <source>
        <strain evidence="3 6">AZ1-7</strain>
        <strain evidence="4 5">DS1-2</strain>
    </source>
</reference>
<sequence length="265" mass="26789">MGSLRTPVGPLPSSIYWRRRGVLLLLIAVVALLIIWALRPGGGGDEEETAGGDDGRGGPAESITPGPTPSESLIDERPGGRDDPPGGDEDGEGDGEAGSEGGEDDDADDDPSGDGDGDGSADGGGSGLDPAGVPACVTAAVTVTLSSASNEYAAGEEPELRLTAENGSGSACRLDFGHDELTVLVTDEDDNEVWSSAECPEGPGSDPVAVAAGDSVTHTLTWDRRHSPEDCEGSQGRAAAAGTYVAKAQLPDHPVAQISFVLDND</sequence>
<evidence type="ECO:0000256" key="1">
    <source>
        <dbReference type="SAM" id="MobiDB-lite"/>
    </source>
</evidence>
<keyword evidence="2" id="KW-0472">Membrane</keyword>
<accession>A0A3A9W9R3</accession>
<feature type="compositionally biased region" description="Basic and acidic residues" evidence="1">
    <location>
        <begin position="74"/>
        <end position="84"/>
    </location>
</feature>
<feature type="compositionally biased region" description="Acidic residues" evidence="1">
    <location>
        <begin position="85"/>
        <end position="119"/>
    </location>
</feature>
<evidence type="ECO:0000313" key="6">
    <source>
        <dbReference type="Proteomes" id="UP000275024"/>
    </source>
</evidence>
<comment type="caution">
    <text evidence="3">The sequence shown here is derived from an EMBL/GenBank/DDBJ whole genome shotgun (WGS) entry which is preliminary data.</text>
</comment>
<feature type="transmembrane region" description="Helical" evidence="2">
    <location>
        <begin position="21"/>
        <end position="38"/>
    </location>
</feature>
<proteinExistence type="predicted"/>
<evidence type="ECO:0000313" key="5">
    <source>
        <dbReference type="Proteomes" id="UP000268652"/>
    </source>
</evidence>
<protein>
    <recommendedName>
        <fullName evidence="7">DUF4232 domain-containing protein</fullName>
    </recommendedName>
</protein>
<evidence type="ECO:0000313" key="4">
    <source>
        <dbReference type="EMBL" id="RKN24372.1"/>
    </source>
</evidence>
<dbReference type="EMBL" id="RBDX01000006">
    <property type="protein sequence ID" value="RKN10031.1"/>
    <property type="molecule type" value="Genomic_DNA"/>
</dbReference>
<keyword evidence="5" id="KW-1185">Reference proteome</keyword>
<dbReference type="Proteomes" id="UP000275024">
    <property type="component" value="Unassembled WGS sequence"/>
</dbReference>
<feature type="region of interest" description="Disordered" evidence="1">
    <location>
        <begin position="40"/>
        <end position="130"/>
    </location>
</feature>